<proteinExistence type="predicted"/>
<dbReference type="EMBL" id="VFPO01000001">
    <property type="protein sequence ID" value="TQM67259.1"/>
    <property type="molecule type" value="Genomic_DNA"/>
</dbReference>
<evidence type="ECO:0000313" key="6">
    <source>
        <dbReference type="EMBL" id="TQM67259.1"/>
    </source>
</evidence>
<dbReference type="Proteomes" id="UP000316706">
    <property type="component" value="Unassembled WGS sequence"/>
</dbReference>
<dbReference type="Pfam" id="PF04228">
    <property type="entry name" value="Zn_peptidase"/>
    <property type="match status" value="1"/>
</dbReference>
<organism evidence="6 7">
    <name type="scientific">Actinomadura hallensis</name>
    <dbReference type="NCBI Taxonomy" id="337895"/>
    <lineage>
        <taxon>Bacteria</taxon>
        <taxon>Bacillati</taxon>
        <taxon>Actinomycetota</taxon>
        <taxon>Actinomycetes</taxon>
        <taxon>Streptosporangiales</taxon>
        <taxon>Thermomonosporaceae</taxon>
        <taxon>Actinomadura</taxon>
    </lineage>
</organism>
<sequence>MRPPRRRSAGGTIAGIFGALTSLAVVAILGATFLVEQSGASTARPPVTSGGGGGAAREQALNSRLYRTGPLTPVNCRVPGIQPSTHSMRRFMNVLSDCLDRSWSRQFGKAGIRFREPGRVFWDRPGRSPCGSYPAPGASAFYCPANDTMYVGVRHVVETSGGEPLSNWAVYARVIAHEYGHHVQNRAGILLYGNRLMDTPDIDRRNEASRRIELQAQCFAGAFLGAERVTLPMTQQQFDAMIRDVRGRGDERLPPEKRDHGSGRNYAGWVVAGYEGRRLAVCNTWTVSSSRVN</sequence>
<dbReference type="GO" id="GO:0016020">
    <property type="term" value="C:membrane"/>
    <property type="evidence" value="ECO:0007669"/>
    <property type="project" value="UniProtKB-SubCell"/>
</dbReference>
<protein>
    <recommendedName>
        <fullName evidence="8">Metalloprotease</fullName>
    </recommendedName>
</protein>
<keyword evidence="2 5" id="KW-0812">Transmembrane</keyword>
<evidence type="ECO:0000256" key="1">
    <source>
        <dbReference type="ARBA" id="ARBA00004167"/>
    </source>
</evidence>
<dbReference type="AlphaFoldDB" id="A0A543I9K1"/>
<comment type="subcellular location">
    <subcellularLocation>
        <location evidence="1">Membrane</location>
        <topology evidence="1">Single-pass membrane protein</topology>
    </subcellularLocation>
</comment>
<feature type="transmembrane region" description="Helical" evidence="5">
    <location>
        <begin position="12"/>
        <end position="35"/>
    </location>
</feature>
<dbReference type="InterPro" id="IPR007343">
    <property type="entry name" value="Uncharacterised_pept_Zn_put"/>
</dbReference>
<dbReference type="SUPFAM" id="SSF55486">
    <property type="entry name" value="Metalloproteases ('zincins'), catalytic domain"/>
    <property type="match status" value="1"/>
</dbReference>
<name>A0A543I9K1_9ACTN</name>
<keyword evidence="4 5" id="KW-0472">Membrane</keyword>
<dbReference type="PANTHER" id="PTHR30168">
    <property type="entry name" value="PUTATIVE MEMBRANE PROTEIN YPFJ"/>
    <property type="match status" value="1"/>
</dbReference>
<comment type="caution">
    <text evidence="6">The sequence shown here is derived from an EMBL/GenBank/DDBJ whole genome shotgun (WGS) entry which is preliminary data.</text>
</comment>
<evidence type="ECO:0000256" key="4">
    <source>
        <dbReference type="ARBA" id="ARBA00023136"/>
    </source>
</evidence>
<dbReference type="PANTHER" id="PTHR30168:SF0">
    <property type="entry name" value="INNER MEMBRANE PROTEIN"/>
    <property type="match status" value="1"/>
</dbReference>
<evidence type="ECO:0008006" key="8">
    <source>
        <dbReference type="Google" id="ProtNLM"/>
    </source>
</evidence>
<gene>
    <name evidence="6" type="ORF">FHX41_0864</name>
</gene>
<evidence type="ECO:0000256" key="2">
    <source>
        <dbReference type="ARBA" id="ARBA00022692"/>
    </source>
</evidence>
<evidence type="ECO:0000313" key="7">
    <source>
        <dbReference type="Proteomes" id="UP000316706"/>
    </source>
</evidence>
<accession>A0A543I9K1</accession>
<keyword evidence="3 5" id="KW-1133">Transmembrane helix</keyword>
<keyword evidence="7" id="KW-1185">Reference proteome</keyword>
<reference evidence="6 7" key="1">
    <citation type="submission" date="2019-06" db="EMBL/GenBank/DDBJ databases">
        <title>Sequencing the genomes of 1000 actinobacteria strains.</title>
        <authorList>
            <person name="Klenk H.-P."/>
        </authorList>
    </citation>
    <scope>NUCLEOTIDE SEQUENCE [LARGE SCALE GENOMIC DNA]</scope>
    <source>
        <strain evidence="6 7">DSM 45043</strain>
    </source>
</reference>
<evidence type="ECO:0000256" key="3">
    <source>
        <dbReference type="ARBA" id="ARBA00022989"/>
    </source>
</evidence>
<evidence type="ECO:0000256" key="5">
    <source>
        <dbReference type="SAM" id="Phobius"/>
    </source>
</evidence>